<reference evidence="2" key="1">
    <citation type="submission" date="2017-07" db="EMBL/GenBank/DDBJ databases">
        <title>Taro Niue Genome Assembly and Annotation.</title>
        <authorList>
            <person name="Atibalentja N."/>
            <person name="Keating K."/>
            <person name="Fields C.J."/>
        </authorList>
    </citation>
    <scope>NUCLEOTIDE SEQUENCE</scope>
    <source>
        <strain evidence="2">Niue_2</strain>
        <tissue evidence="2">Leaf</tissue>
    </source>
</reference>
<keyword evidence="1" id="KW-0472">Membrane</keyword>
<sequence>MGRSWWGRFLGVSALTRSVSRSVSRVWPPELGLSSSGPGTRTGTTTFLLSLRRRWPSLDLHRLRLSLVDSVLWPLVVAVESVALASMLCFFFLFCGCNI</sequence>
<name>A0A843X2Q2_COLES</name>
<evidence type="ECO:0000313" key="3">
    <source>
        <dbReference type="Proteomes" id="UP000652761"/>
    </source>
</evidence>
<comment type="caution">
    <text evidence="2">The sequence shown here is derived from an EMBL/GenBank/DDBJ whole genome shotgun (WGS) entry which is preliminary data.</text>
</comment>
<dbReference type="PANTHER" id="PTHR33726">
    <property type="entry name" value="TRANSMEMBRANE PROTEIN"/>
    <property type="match status" value="1"/>
</dbReference>
<protein>
    <submittedName>
        <fullName evidence="2">Uncharacterized protein</fullName>
    </submittedName>
</protein>
<dbReference type="PANTHER" id="PTHR33726:SF19">
    <property type="entry name" value="OS03G0313800 PROTEIN"/>
    <property type="match status" value="1"/>
</dbReference>
<evidence type="ECO:0000256" key="1">
    <source>
        <dbReference type="SAM" id="Phobius"/>
    </source>
</evidence>
<dbReference type="Proteomes" id="UP000652761">
    <property type="component" value="Unassembled WGS sequence"/>
</dbReference>
<keyword evidence="1" id="KW-0812">Transmembrane</keyword>
<keyword evidence="1" id="KW-1133">Transmembrane helix</keyword>
<organism evidence="2 3">
    <name type="scientific">Colocasia esculenta</name>
    <name type="common">Wild taro</name>
    <name type="synonym">Arum esculentum</name>
    <dbReference type="NCBI Taxonomy" id="4460"/>
    <lineage>
        <taxon>Eukaryota</taxon>
        <taxon>Viridiplantae</taxon>
        <taxon>Streptophyta</taxon>
        <taxon>Embryophyta</taxon>
        <taxon>Tracheophyta</taxon>
        <taxon>Spermatophyta</taxon>
        <taxon>Magnoliopsida</taxon>
        <taxon>Liliopsida</taxon>
        <taxon>Araceae</taxon>
        <taxon>Aroideae</taxon>
        <taxon>Colocasieae</taxon>
        <taxon>Colocasia</taxon>
    </lineage>
</organism>
<evidence type="ECO:0000313" key="2">
    <source>
        <dbReference type="EMBL" id="MQM09620.1"/>
    </source>
</evidence>
<feature type="transmembrane region" description="Helical" evidence="1">
    <location>
        <begin position="71"/>
        <end position="95"/>
    </location>
</feature>
<dbReference type="AlphaFoldDB" id="A0A843X2Q2"/>
<dbReference type="EMBL" id="NMUH01004427">
    <property type="protein sequence ID" value="MQM09620.1"/>
    <property type="molecule type" value="Genomic_DNA"/>
</dbReference>
<proteinExistence type="predicted"/>
<keyword evidence="3" id="KW-1185">Reference proteome</keyword>
<gene>
    <name evidence="2" type="ORF">Taro_042495</name>
</gene>
<accession>A0A843X2Q2</accession>